<dbReference type="Proteomes" id="UP000002430">
    <property type="component" value="Plasmid 2"/>
</dbReference>
<accession>Q1MP01</accession>
<name>Q1MP01_LAWIP</name>
<dbReference type="InterPro" id="IPR036709">
    <property type="entry name" value="Autotransporte_beta_dom_sf"/>
</dbReference>
<dbReference type="InterPro" id="IPR005546">
    <property type="entry name" value="Autotransporte_beta"/>
</dbReference>
<dbReference type="EMBL" id="AM180254">
    <property type="protein sequence ID" value="CAJ53903.1"/>
    <property type="molecule type" value="Genomic_DNA"/>
</dbReference>
<evidence type="ECO:0000259" key="1">
    <source>
        <dbReference type="SMART" id="SM00869"/>
    </source>
</evidence>
<dbReference type="eggNOG" id="COG3468">
    <property type="taxonomic scope" value="Bacteria"/>
</dbReference>
<feature type="domain" description="Autotransporter" evidence="1">
    <location>
        <begin position="674"/>
        <end position="930"/>
    </location>
</feature>
<reference evidence="2 3" key="1">
    <citation type="submission" date="2005-11" db="EMBL/GenBank/DDBJ databases">
        <title>The complete genome sequence of Lawsonia intracellularis: the causative agent of proliferative enteropathy.</title>
        <authorList>
            <person name="Kaur K."/>
            <person name="Zhang Q."/>
            <person name="Beckler D."/>
            <person name="Munir S."/>
            <person name="Li L."/>
            <person name="Kinsley K."/>
            <person name="Herron L."/>
            <person name="Peterson A."/>
            <person name="May B."/>
            <person name="Singh S."/>
            <person name="Gebhart C."/>
            <person name="Kapur V."/>
        </authorList>
    </citation>
    <scope>NUCLEOTIDE SEQUENCE [LARGE SCALE GENOMIC DNA]</scope>
    <source>
        <strain evidence="2 3">PHE/MN1-00</strain>
        <plasmid evidence="3">pLaw2</plasmid>
    </source>
</reference>
<organism evidence="2 3">
    <name type="scientific">Lawsonia intracellularis (strain PHE/MN1-00)</name>
    <dbReference type="NCBI Taxonomy" id="363253"/>
    <lineage>
        <taxon>Bacteria</taxon>
        <taxon>Pseudomonadati</taxon>
        <taxon>Thermodesulfobacteriota</taxon>
        <taxon>Desulfovibrionia</taxon>
        <taxon>Desulfovibrionales</taxon>
        <taxon>Desulfovibrionaceae</taxon>
        <taxon>Lawsonia</taxon>
    </lineage>
</organism>
<dbReference type="SUPFAM" id="SSF103515">
    <property type="entry name" value="Autotransporter"/>
    <property type="match status" value="1"/>
</dbReference>
<evidence type="ECO:0000313" key="2">
    <source>
        <dbReference type="EMBL" id="CAJ53903.1"/>
    </source>
</evidence>
<sequence>MYNIINKHQIIKILLFSLCVFFFTLTEKQKIYAADVFFEGRTETLINVNKPFDSFFGGSDSTIGTLETGPTNLTFTTVGAFRNSVFRIIGGGRSSFNNPNTVKGNVTLTVYNTDVERIIGAGISNRGLVTVTGSVNMKLENVSVTRGIYGGVYTQNGHVLGSINMHLKNVQTPLLIGSGVSNGPNRITVNGDINIDVEDSRIQYVNITGEVDAGIKGNATLTVKKSTVELINSGRGNILGNLKISIADSNIRGLSPVDFGSSVYGDTSINVINSQINDITLIPRAGGMLVGPVTLDITSSTIQNIQCGPVSQNNQLNTLNVTVNTSNITNLNLGSVEGHTISTTATVTDSNITNLNVGTFNGLGVTENASVIINSGNITNLNVGTNVIAAATTINSSATIHDGLIANLTLGSQGNGRTMIATANVNGGTIGLLTMGSENFIPGTRPITELAILNMSGGLIERIIVGNANSSTINFTPGKRSIVKTINGPELPYLVNIQKGAMTQWGTKNMPFLLDTRNLILSGTLITSNIQLADLSITNLFVANGGTLVPRKLIPGNQPVIQFLGGPQSLLVIHQPLKVNLSLSPKLIGSSMVPLAFVSQSFSSPDLFVKQTRSGLIWSDLEFDPTTSIWYVNNIQASQDFYSFSIARETTNWLRQQHIWTLQNRSSKLLDNEHYGLWINVQGGHESLDTSIGSKAKMPWIMATAGYDYLQQLPRLDMKALYGLAFGASKGKSKWSSVNSTKNDAELGMVSGYVGLIHNKTGLYSTLTLQLASSKLHTNSTGFYRNFKWTETTPTEALELGWKYTFNNGIKMNPRGQLIFEQTSKHHFDLGIQNDKAILDKSQLITSSLGITVEYKLPVTTPINLYAGIERIKGQSGNFAISSQSLQMKFKHDNDTSVVRATIGTNILLGEHFNIHCDIFGDKGNDKGIGGQAGFTYKF</sequence>
<dbReference type="AlphaFoldDB" id="Q1MP01"/>
<dbReference type="SMART" id="SM00869">
    <property type="entry name" value="Autotransporter"/>
    <property type="match status" value="1"/>
</dbReference>
<gene>
    <name evidence="2" type="ordered locus">LIB004</name>
</gene>
<keyword evidence="3" id="KW-1185">Reference proteome</keyword>
<dbReference type="HOGENOM" id="CLU_335183_0_0_7"/>
<dbReference type="Gene3D" id="2.40.128.130">
    <property type="entry name" value="Autotransporter beta-domain"/>
    <property type="match status" value="1"/>
</dbReference>
<evidence type="ECO:0000313" key="3">
    <source>
        <dbReference type="Proteomes" id="UP000002430"/>
    </source>
</evidence>
<geneLocation type="plasmid" evidence="3">
    <name>pLaw2</name>
</geneLocation>
<proteinExistence type="predicted"/>
<dbReference type="KEGG" id="lip:LIB004"/>
<dbReference type="RefSeq" id="WP_011527299.1">
    <property type="nucleotide sequence ID" value="NC_008013.1"/>
</dbReference>
<protein>
    <submittedName>
        <fullName evidence="2">Asn/Thr/Ser/Val rich protein</fullName>
    </submittedName>
</protein>
<keyword evidence="2" id="KW-0614">Plasmid</keyword>